<evidence type="ECO:0000256" key="2">
    <source>
        <dbReference type="ARBA" id="ARBA00023239"/>
    </source>
</evidence>
<dbReference type="InterPro" id="IPR051466">
    <property type="entry name" value="D-amino_acid_metab_enzyme"/>
</dbReference>
<evidence type="ECO:0000259" key="3">
    <source>
        <dbReference type="SMART" id="SM01119"/>
    </source>
</evidence>
<feature type="domain" description="D-serine dehydratase-like" evidence="3">
    <location>
        <begin position="259"/>
        <end position="354"/>
    </location>
</feature>
<keyword evidence="5" id="KW-1185">Reference proteome</keyword>
<proteinExistence type="inferred from homology"/>
<name>A0A5C6CMW2_9BACT</name>
<comment type="similarity">
    <text evidence="1">Belongs to the DSD1 family.</text>
</comment>
<dbReference type="SMART" id="SM01119">
    <property type="entry name" value="D-ser_dehydrat"/>
    <property type="match status" value="1"/>
</dbReference>
<gene>
    <name evidence="4" type="ORF">Pla52o_17260</name>
</gene>
<dbReference type="GO" id="GO:0008721">
    <property type="term" value="F:D-serine ammonia-lyase activity"/>
    <property type="evidence" value="ECO:0007669"/>
    <property type="project" value="TreeGrafter"/>
</dbReference>
<organism evidence="4 5">
    <name type="scientific">Novipirellula galeiformis</name>
    <dbReference type="NCBI Taxonomy" id="2528004"/>
    <lineage>
        <taxon>Bacteria</taxon>
        <taxon>Pseudomonadati</taxon>
        <taxon>Planctomycetota</taxon>
        <taxon>Planctomycetia</taxon>
        <taxon>Pirellulales</taxon>
        <taxon>Pirellulaceae</taxon>
        <taxon>Novipirellula</taxon>
    </lineage>
</organism>
<dbReference type="EC" id="4.1.2.42" evidence="4"/>
<dbReference type="RefSeq" id="WP_197169089.1">
    <property type="nucleotide sequence ID" value="NZ_SJPT01000002.1"/>
</dbReference>
<dbReference type="SUPFAM" id="SSF51419">
    <property type="entry name" value="PLP-binding barrel"/>
    <property type="match status" value="1"/>
</dbReference>
<dbReference type="InterPro" id="IPR042208">
    <property type="entry name" value="D-ser_dehydrat-like_sf"/>
</dbReference>
<sequence>MVNTFENAKERVTQTPSLVIDEHTVRQNLSRLQTYADSHKIAIRPHTKTHKSQQLARMQLESGCRGLTVAKVGEAAVMSEVCDDILIAYPAIDLSRRTRIAELARNHTMRVALDSLQGIDSLAESATAAGSCVGVLVDVNVGMNRTGVSTAQEALALATAVARYEGPLRLDGIFFYPGHIWEPAQEQQAPLQEVDERLGEVIELWRSAGLQASIVSGGSTPTAYQSHWVSSQTEIRPGTHILNDMNTVRAGFCDLRDCGAAIVCTIVSTAVSGKAVIDAGSKTLTNDRNVTQPDSGFGHCLEYPAARITRLSEEHGELDLSDCANPPALGERVTIIPNHICPCVNLQTQMQFQTLDGSLTAMEIDTRGMTS</sequence>
<dbReference type="Proteomes" id="UP000316304">
    <property type="component" value="Unassembled WGS sequence"/>
</dbReference>
<dbReference type="Gene3D" id="3.20.20.10">
    <property type="entry name" value="Alanine racemase"/>
    <property type="match status" value="1"/>
</dbReference>
<evidence type="ECO:0000256" key="1">
    <source>
        <dbReference type="ARBA" id="ARBA00005323"/>
    </source>
</evidence>
<accession>A0A5C6CMW2</accession>
<dbReference type="GO" id="GO:0036088">
    <property type="term" value="P:D-serine catabolic process"/>
    <property type="evidence" value="ECO:0007669"/>
    <property type="project" value="TreeGrafter"/>
</dbReference>
<dbReference type="InterPro" id="IPR026956">
    <property type="entry name" value="D-ser_dehydrat-like_dom"/>
</dbReference>
<dbReference type="InterPro" id="IPR029066">
    <property type="entry name" value="PLP-binding_barrel"/>
</dbReference>
<dbReference type="PANTHER" id="PTHR28004">
    <property type="entry name" value="ZGC:162816-RELATED"/>
    <property type="match status" value="1"/>
</dbReference>
<dbReference type="InterPro" id="IPR001608">
    <property type="entry name" value="Ala_racemase_N"/>
</dbReference>
<keyword evidence="2 4" id="KW-0456">Lyase</keyword>
<dbReference type="Pfam" id="PF14031">
    <property type="entry name" value="D-ser_dehydrat"/>
    <property type="match status" value="1"/>
</dbReference>
<evidence type="ECO:0000313" key="5">
    <source>
        <dbReference type="Proteomes" id="UP000316304"/>
    </source>
</evidence>
<dbReference type="Gene3D" id="2.40.37.20">
    <property type="entry name" value="D-serine dehydratase-like domain"/>
    <property type="match status" value="1"/>
</dbReference>
<dbReference type="EMBL" id="SJPT01000002">
    <property type="protein sequence ID" value="TWU25425.1"/>
    <property type="molecule type" value="Genomic_DNA"/>
</dbReference>
<dbReference type="GO" id="GO:0043876">
    <property type="term" value="F:D-threonine aldolase activity"/>
    <property type="evidence" value="ECO:0007669"/>
    <property type="project" value="UniProtKB-EC"/>
</dbReference>
<evidence type="ECO:0000313" key="4">
    <source>
        <dbReference type="EMBL" id="TWU25425.1"/>
    </source>
</evidence>
<dbReference type="PANTHER" id="PTHR28004:SF2">
    <property type="entry name" value="D-SERINE DEHYDRATASE"/>
    <property type="match status" value="1"/>
</dbReference>
<protein>
    <submittedName>
        <fullName evidence="4">D-threonine aldolase</fullName>
        <ecNumber evidence="4">4.1.2.42</ecNumber>
    </submittedName>
</protein>
<reference evidence="4 5" key="1">
    <citation type="submission" date="2019-02" db="EMBL/GenBank/DDBJ databases">
        <title>Deep-cultivation of Planctomycetes and their phenomic and genomic characterization uncovers novel biology.</title>
        <authorList>
            <person name="Wiegand S."/>
            <person name="Jogler M."/>
            <person name="Boedeker C."/>
            <person name="Pinto D."/>
            <person name="Vollmers J."/>
            <person name="Rivas-Marin E."/>
            <person name="Kohn T."/>
            <person name="Peeters S.H."/>
            <person name="Heuer A."/>
            <person name="Rast P."/>
            <person name="Oberbeckmann S."/>
            <person name="Bunk B."/>
            <person name="Jeske O."/>
            <person name="Meyerdierks A."/>
            <person name="Storesund J.E."/>
            <person name="Kallscheuer N."/>
            <person name="Luecker S."/>
            <person name="Lage O.M."/>
            <person name="Pohl T."/>
            <person name="Merkel B.J."/>
            <person name="Hornburger P."/>
            <person name="Mueller R.-W."/>
            <person name="Bruemmer F."/>
            <person name="Labrenz M."/>
            <person name="Spormann A.M."/>
            <person name="Op Den Camp H."/>
            <person name="Overmann J."/>
            <person name="Amann R."/>
            <person name="Jetten M.S.M."/>
            <person name="Mascher T."/>
            <person name="Medema M.H."/>
            <person name="Devos D.P."/>
            <person name="Kaster A.-K."/>
            <person name="Ovreas L."/>
            <person name="Rohde M."/>
            <person name="Galperin M.Y."/>
            <person name="Jogler C."/>
        </authorList>
    </citation>
    <scope>NUCLEOTIDE SEQUENCE [LARGE SCALE GENOMIC DNA]</scope>
    <source>
        <strain evidence="4 5">Pla52o</strain>
    </source>
</reference>
<dbReference type="Pfam" id="PF01168">
    <property type="entry name" value="Ala_racemase_N"/>
    <property type="match status" value="1"/>
</dbReference>
<comment type="caution">
    <text evidence="4">The sequence shown here is derived from an EMBL/GenBank/DDBJ whole genome shotgun (WGS) entry which is preliminary data.</text>
</comment>
<dbReference type="AlphaFoldDB" id="A0A5C6CMW2"/>